<sequence>MNQIIQINRDEILKQAQDESELSDLKQHADKMIRGFENFNNFSSNRAIWEMVQNACDLTKECEVLIDYSNNNFSFTHNGRPFTTKALISLIKQVSGKYGEDSDISEVGKYGTGFLTTHTFGRKFLINSILEANNAFFEIKDFLIDRSPKEWKELSNNIRTQKNNVYKLITEGAIVFNSDPRTTFTYLPETEQEHNYIAESSQDLEDYVPLVLTINDRLKKVTILDKSGTETTFIRTNKQPVPNEYGINLFKIIISKNGYNKVLYSILDTEDEIEIILPINEQLELFEFPERIARLFLYYPLVGSEKFGLNFIINCNKFLPTEPRDGIHLKSNKDQVKDQEQENRRIVEKASQMIFNFLNNKVLNVPNPLLYAKINFKRNSDNGLLNEYFEELQATWTEHFKSLPIVETVDGFKSVSEIVFFDQDLLNSSFVFNEIYELVSIFHTNIPVKNNISLWSRFVSEWTNKDVHFISHQDLIEAISEEHLSAFNKTCLIKYYKNLIEEGKKNFFADYTLLPNLDGKFCLLSTLLIPKDLTSILFEMGKVLIPHSMDRLVHEDFRFDFNFEKFTRKDFSTNVKLKLDEMQASNCICKPQPFNQEHYNYINLDQSNTLDYTFFITLLNYCKLNNSLESNSKPAKLAKIISRYYGLEDNLIYLPNLDEQEENLDIRSSRKILVKVFFNLIEYHNNQWVSSNIPLLLEIANNNEDSLKEAYSEAEIYPNQIDQLKATITLKRDIDVSDEVKDLYDKVTKDEIRSHLVYKQFNEFVDEDRFITNKYLALQIEDCFFDNDIYKINEHPFKDDILKIISKLREKYYAELFPRLDDKKANLMLDIVTNENTKDDIFSIVTLKEHQLKKLGLLIQNKDFEAILDKAENVIQLELEKQSDFRHKYEIGTNIENLILQRLSSELQSRVSFNNSQEMETSDVQGGQDIVISLDGVPIYFIEVKSRWNSKSSVSMSKLQLQRAVEENDRFALCSVDISHYSGINDRYKLPIEDVIPLTKFITNIGDDIKPLVNENLVAEKNYETSIHLIDYRGIIPQEIINKGYDFEKFVDSLSSFITKISLLKCPA</sequence>
<protein>
    <recommendedName>
        <fullName evidence="3">Protein NO VEIN C-terminal domain-containing protein</fullName>
    </recommendedName>
</protein>
<gene>
    <name evidence="1" type="ORF">EL17_18700</name>
</gene>
<keyword evidence="2" id="KW-1185">Reference proteome</keyword>
<dbReference type="NCBIfam" id="NF047352">
    <property type="entry name" value="P_loop_sacsin"/>
    <property type="match status" value="1"/>
</dbReference>
<reference evidence="1 2" key="1">
    <citation type="submission" date="2014-04" db="EMBL/GenBank/DDBJ databases">
        <title>Characterization and application of a salt tolerant electro-active bacterium.</title>
        <authorList>
            <person name="Yang L."/>
            <person name="Wei S."/>
            <person name="Tay Q.X.M."/>
        </authorList>
    </citation>
    <scope>NUCLEOTIDE SEQUENCE [LARGE SCALE GENOMIC DNA]</scope>
    <source>
        <strain evidence="1 2">LY1</strain>
    </source>
</reference>
<evidence type="ECO:0000313" key="2">
    <source>
        <dbReference type="Proteomes" id="UP000027821"/>
    </source>
</evidence>
<evidence type="ECO:0008006" key="3">
    <source>
        <dbReference type="Google" id="ProtNLM"/>
    </source>
</evidence>
<proteinExistence type="predicted"/>
<dbReference type="AlphaFoldDB" id="A0A074KQL3"/>
<dbReference type="InterPro" id="IPR036890">
    <property type="entry name" value="HATPase_C_sf"/>
</dbReference>
<dbReference type="RefSeq" id="WP_035077903.1">
    <property type="nucleotide sequence ID" value="NZ_JMIH01000026.1"/>
</dbReference>
<comment type="caution">
    <text evidence="1">The sequence shown here is derived from an EMBL/GenBank/DDBJ whole genome shotgun (WGS) entry which is preliminary data.</text>
</comment>
<dbReference type="STRING" id="1048983.EL17_18700"/>
<dbReference type="OrthoDB" id="1062081at2"/>
<dbReference type="EMBL" id="JMIH01000026">
    <property type="protein sequence ID" value="KEO72231.1"/>
    <property type="molecule type" value="Genomic_DNA"/>
</dbReference>
<accession>A0A074KQL3</accession>
<name>A0A074KQL3_9BACT</name>
<evidence type="ECO:0000313" key="1">
    <source>
        <dbReference type="EMBL" id="KEO72231.1"/>
    </source>
</evidence>
<dbReference type="eggNOG" id="ENOG502Z8NT">
    <property type="taxonomic scope" value="Bacteria"/>
</dbReference>
<dbReference type="Proteomes" id="UP000027821">
    <property type="component" value="Unassembled WGS sequence"/>
</dbReference>
<organism evidence="1 2">
    <name type="scientific">Anditalea andensis</name>
    <dbReference type="NCBI Taxonomy" id="1048983"/>
    <lineage>
        <taxon>Bacteria</taxon>
        <taxon>Pseudomonadati</taxon>
        <taxon>Bacteroidota</taxon>
        <taxon>Cytophagia</taxon>
        <taxon>Cytophagales</taxon>
        <taxon>Cytophagaceae</taxon>
        <taxon>Anditalea</taxon>
    </lineage>
</organism>
<dbReference type="SUPFAM" id="SSF55874">
    <property type="entry name" value="ATPase domain of HSP90 chaperone/DNA topoisomerase II/histidine kinase"/>
    <property type="match status" value="1"/>
</dbReference>